<dbReference type="AlphaFoldDB" id="A0AAV8DJY5"/>
<dbReference type="PANTHER" id="PTHR31752">
    <property type="entry name" value="AUXIN EFFLUX CARRIER COMPONENT 1B-RELATED"/>
    <property type="match status" value="1"/>
</dbReference>
<feature type="region of interest" description="Disordered" evidence="9">
    <location>
        <begin position="225"/>
        <end position="245"/>
    </location>
</feature>
<feature type="transmembrane region" description="Helical" evidence="8">
    <location>
        <begin position="374"/>
        <end position="394"/>
    </location>
</feature>
<reference evidence="10" key="1">
    <citation type="submission" date="2022-08" db="EMBL/GenBank/DDBJ databases">
        <authorList>
            <person name="Marques A."/>
        </authorList>
    </citation>
    <scope>NUCLEOTIDE SEQUENCE</scope>
    <source>
        <strain evidence="10">RhyPub2mFocal</strain>
        <tissue evidence="10">Leaves</tissue>
    </source>
</reference>
<keyword evidence="11" id="KW-1185">Reference proteome</keyword>
<accession>A0AAV8DJY5</accession>
<comment type="function">
    <text evidence="8">May act as a component of the auxin efflux carrier.</text>
</comment>
<dbReference type="Pfam" id="PF03547">
    <property type="entry name" value="Mem_trans"/>
    <property type="match status" value="1"/>
</dbReference>
<evidence type="ECO:0000256" key="4">
    <source>
        <dbReference type="ARBA" id="ARBA00022692"/>
    </source>
</evidence>
<feature type="transmembrane region" description="Helical" evidence="8">
    <location>
        <begin position="112"/>
        <end position="132"/>
    </location>
</feature>
<keyword evidence="5 8" id="KW-1133">Transmembrane helix</keyword>
<keyword evidence="4 8" id="KW-0812">Transmembrane</keyword>
<comment type="similarity">
    <text evidence="2 8">Belongs to the auxin efflux carrier (TC 2.A.69.1) family.</text>
</comment>
<evidence type="ECO:0000256" key="5">
    <source>
        <dbReference type="ARBA" id="ARBA00022989"/>
    </source>
</evidence>
<evidence type="ECO:0000256" key="7">
    <source>
        <dbReference type="ARBA" id="ARBA00023294"/>
    </source>
</evidence>
<proteinExistence type="inferred from homology"/>
<dbReference type="InterPro" id="IPR014024">
    <property type="entry name" value="Auxin_eff_plant"/>
</dbReference>
<comment type="subcellular location">
    <subcellularLocation>
        <location evidence="1 8">Membrane</location>
        <topology evidence="1 8">Multi-pass membrane protein</topology>
    </subcellularLocation>
</comment>
<dbReference type="GO" id="GO:0010329">
    <property type="term" value="F:auxin efflux transmembrane transporter activity"/>
    <property type="evidence" value="ECO:0007669"/>
    <property type="project" value="TreeGrafter"/>
</dbReference>
<feature type="transmembrane region" description="Helical" evidence="8">
    <location>
        <begin position="40"/>
        <end position="59"/>
    </location>
</feature>
<evidence type="ECO:0000256" key="6">
    <source>
        <dbReference type="ARBA" id="ARBA00023136"/>
    </source>
</evidence>
<sequence>MISGGNLYAVAKAMAPLYTAMALGYISVKYLRAFTPDQCAGINHFVALYALPLLIFRMVASNNPYTMSGRLLAADTLQKIILLAILFAWAYWANKRQKKSPPSASSSTPLQWVVTIFSLASLPNTIIMGVPLLGGMYGSMSAGLMVQIVVLQFCIWYNLVIFLYEYMAAKRAVLAKGHQVLPAVRVTEQISKSEVAMQEKESSTEATQTQNEVCVTIIEAAELATSDQSETSEDETSEPEIPKTGIQFTAKVPDQRVHEETPEPTVAVKVVVSMAMKKLLKIPNTYASFLGLLWSLMASKVGIRLPEIVDDSLAIVSTTAVGLSMFTAGTFLARQTQFIPCGYSKAILSILIRFIIGPLLMAITSFAMGLHGTLLHIAIVQAALPLAVSSFVYAEEYKLHADIMSTGIIIGNFVSLPFTIMYYILTGL</sequence>
<feature type="transmembrane region" description="Helical" evidence="8">
    <location>
        <begin position="346"/>
        <end position="368"/>
    </location>
</feature>
<keyword evidence="3 8" id="KW-0813">Transport</keyword>
<dbReference type="Proteomes" id="UP001140206">
    <property type="component" value="Chromosome 4"/>
</dbReference>
<feature type="transmembrane region" description="Helical" evidence="8">
    <location>
        <begin position="144"/>
        <end position="164"/>
    </location>
</feature>
<feature type="transmembrane region" description="Helical" evidence="8">
    <location>
        <begin position="71"/>
        <end position="92"/>
    </location>
</feature>
<gene>
    <name evidence="10" type="ORF">LUZ62_077604</name>
</gene>
<organism evidence="10 11">
    <name type="scientific">Rhynchospora pubera</name>
    <dbReference type="NCBI Taxonomy" id="906938"/>
    <lineage>
        <taxon>Eukaryota</taxon>
        <taxon>Viridiplantae</taxon>
        <taxon>Streptophyta</taxon>
        <taxon>Embryophyta</taxon>
        <taxon>Tracheophyta</taxon>
        <taxon>Spermatophyta</taxon>
        <taxon>Magnoliopsida</taxon>
        <taxon>Liliopsida</taxon>
        <taxon>Poales</taxon>
        <taxon>Cyperaceae</taxon>
        <taxon>Cyperoideae</taxon>
        <taxon>Rhynchosporeae</taxon>
        <taxon>Rhynchospora</taxon>
    </lineage>
</organism>
<evidence type="ECO:0000256" key="1">
    <source>
        <dbReference type="ARBA" id="ARBA00004141"/>
    </source>
</evidence>
<feature type="transmembrane region" description="Helical" evidence="8">
    <location>
        <begin position="315"/>
        <end position="334"/>
    </location>
</feature>
<dbReference type="GO" id="GO:0009734">
    <property type="term" value="P:auxin-activated signaling pathway"/>
    <property type="evidence" value="ECO:0007669"/>
    <property type="project" value="UniProtKB-UniRule"/>
</dbReference>
<dbReference type="GO" id="GO:0005886">
    <property type="term" value="C:plasma membrane"/>
    <property type="evidence" value="ECO:0007669"/>
    <property type="project" value="TreeGrafter"/>
</dbReference>
<comment type="caution">
    <text evidence="10">The sequence shown here is derived from an EMBL/GenBank/DDBJ whole genome shotgun (WGS) entry which is preliminary data.</text>
</comment>
<dbReference type="EMBL" id="JAMFTS010000004">
    <property type="protein sequence ID" value="KAJ4767229.1"/>
    <property type="molecule type" value="Genomic_DNA"/>
</dbReference>
<dbReference type="PANTHER" id="PTHR31752:SF45">
    <property type="entry name" value="AUXIN EFFLUX CARRIER COMPONENT 9-RELATED"/>
    <property type="match status" value="1"/>
</dbReference>
<keyword evidence="6 8" id="KW-0472">Membrane</keyword>
<dbReference type="InterPro" id="IPR051107">
    <property type="entry name" value="Auxin_Efflux_Carrier"/>
</dbReference>
<dbReference type="GO" id="GO:0009926">
    <property type="term" value="P:auxin polar transport"/>
    <property type="evidence" value="ECO:0007669"/>
    <property type="project" value="TreeGrafter"/>
</dbReference>
<feature type="transmembrane region" description="Helical" evidence="8">
    <location>
        <begin position="6"/>
        <end position="28"/>
    </location>
</feature>
<evidence type="ECO:0000313" key="11">
    <source>
        <dbReference type="Proteomes" id="UP001140206"/>
    </source>
</evidence>
<evidence type="ECO:0000256" key="9">
    <source>
        <dbReference type="SAM" id="MobiDB-lite"/>
    </source>
</evidence>
<keyword evidence="7 8" id="KW-0927">Auxin signaling pathway</keyword>
<evidence type="ECO:0000313" key="10">
    <source>
        <dbReference type="EMBL" id="KAJ4767229.1"/>
    </source>
</evidence>
<evidence type="ECO:0000256" key="3">
    <source>
        <dbReference type="ARBA" id="ARBA00022448"/>
    </source>
</evidence>
<protein>
    <recommendedName>
        <fullName evidence="8">Auxin efflux carrier component</fullName>
    </recommendedName>
</protein>
<evidence type="ECO:0000256" key="8">
    <source>
        <dbReference type="RuleBase" id="RU362108"/>
    </source>
</evidence>
<feature type="transmembrane region" description="Helical" evidence="8">
    <location>
        <begin position="284"/>
        <end position="303"/>
    </location>
</feature>
<evidence type="ECO:0000256" key="2">
    <source>
        <dbReference type="ARBA" id="ARBA00009177"/>
    </source>
</evidence>
<dbReference type="NCBIfam" id="TIGR00946">
    <property type="entry name" value="2a69"/>
    <property type="match status" value="1"/>
</dbReference>
<dbReference type="InterPro" id="IPR004776">
    <property type="entry name" value="Mem_transp_PIN-like"/>
</dbReference>
<name>A0AAV8DJY5_9POAL</name>
<feature type="transmembrane region" description="Helical" evidence="8">
    <location>
        <begin position="406"/>
        <end position="425"/>
    </location>
</feature>
<dbReference type="GO" id="GO:0005783">
    <property type="term" value="C:endoplasmic reticulum"/>
    <property type="evidence" value="ECO:0007669"/>
    <property type="project" value="TreeGrafter"/>
</dbReference>